<dbReference type="Proteomes" id="UP000286985">
    <property type="component" value="Unassembled WGS sequence"/>
</dbReference>
<keyword evidence="2" id="KW-1185">Reference proteome</keyword>
<accession>A0A432XMQ2</accession>
<comment type="caution">
    <text evidence="1">The sequence shown here is derived from an EMBL/GenBank/DDBJ whole genome shotgun (WGS) entry which is preliminary data.</text>
</comment>
<gene>
    <name evidence="1" type="ORF">CWE24_05835</name>
</gene>
<dbReference type="RefSeq" id="WP_092839106.1">
    <property type="nucleotide sequence ID" value="NZ_FPCF01000001.1"/>
</dbReference>
<proteinExistence type="predicted"/>
<name>A0A432XMQ2_9GAMM</name>
<evidence type="ECO:0000313" key="2">
    <source>
        <dbReference type="Proteomes" id="UP000286985"/>
    </source>
</evidence>
<organism evidence="1 2">
    <name type="scientific">Pseudidiomarina donghaiensis</name>
    <dbReference type="NCBI Taxonomy" id="519452"/>
    <lineage>
        <taxon>Bacteria</taxon>
        <taxon>Pseudomonadati</taxon>
        <taxon>Pseudomonadota</taxon>
        <taxon>Gammaproteobacteria</taxon>
        <taxon>Alteromonadales</taxon>
        <taxon>Idiomarinaceae</taxon>
        <taxon>Pseudidiomarina</taxon>
    </lineage>
</organism>
<dbReference type="EMBL" id="PIPU01000001">
    <property type="protein sequence ID" value="RUO49984.1"/>
    <property type="molecule type" value="Genomic_DNA"/>
</dbReference>
<protein>
    <submittedName>
        <fullName evidence="1">Uncharacterized protein</fullName>
    </submittedName>
</protein>
<reference evidence="2" key="1">
    <citation type="journal article" date="2018" name="Front. Microbiol.">
        <title>Genome-Based Analysis Reveals the Taxonomy and Diversity of the Family Idiomarinaceae.</title>
        <authorList>
            <person name="Liu Y."/>
            <person name="Lai Q."/>
            <person name="Shao Z."/>
        </authorList>
    </citation>
    <scope>NUCLEOTIDE SEQUENCE [LARGE SCALE GENOMIC DNA]</scope>
    <source>
        <strain evidence="2">908033</strain>
    </source>
</reference>
<evidence type="ECO:0000313" key="1">
    <source>
        <dbReference type="EMBL" id="RUO49984.1"/>
    </source>
</evidence>
<sequence length="62" mass="6940">MVTCTYDNIDQLEKVVVSQSGSHYIIRSYIEDISIITDHAPGTEGGHHRIAYTHRVRLGSVV</sequence>
<dbReference type="AlphaFoldDB" id="A0A432XMQ2"/>